<dbReference type="STRING" id="445709.ABW99_13340"/>
<evidence type="ECO:0000313" key="2">
    <source>
        <dbReference type="Proteomes" id="UP000036700"/>
    </source>
</evidence>
<dbReference type="AlphaFoldDB" id="A0A0G3EQ04"/>
<accession>A0A0G3EQ04</accession>
<dbReference type="EMBL" id="CP011568">
    <property type="protein sequence ID" value="AKJ69045.2"/>
    <property type="molecule type" value="Genomic_DNA"/>
</dbReference>
<name>A0A0G3EQ04_9BURK</name>
<organism evidence="1 2">
    <name type="scientific">Pandoraea thiooxydans</name>
    <dbReference type="NCBI Taxonomy" id="445709"/>
    <lineage>
        <taxon>Bacteria</taxon>
        <taxon>Pseudomonadati</taxon>
        <taxon>Pseudomonadota</taxon>
        <taxon>Betaproteobacteria</taxon>
        <taxon>Burkholderiales</taxon>
        <taxon>Burkholderiaceae</taxon>
        <taxon>Pandoraea</taxon>
    </lineage>
</organism>
<reference evidence="2" key="1">
    <citation type="submission" date="2015-06" db="EMBL/GenBank/DDBJ databases">
        <authorList>
            <person name="Lim Y.L."/>
            <person name="Ee R."/>
            <person name="Yong D."/>
            <person name="How K.Y."/>
            <person name="Yin W.F."/>
            <person name="Chan K.G."/>
        </authorList>
    </citation>
    <scope>NUCLEOTIDE SEQUENCE [LARGE SCALE GENOMIC DNA]</scope>
    <source>
        <strain evidence="2">DSM 25325</strain>
    </source>
</reference>
<proteinExistence type="predicted"/>
<dbReference type="KEGG" id="ptx:ABW99_13340"/>
<sequence length="115" mass="11918">MAMLAPEISHVLAANRASNALTEILASASCSAQSAPGKAGESGHGKRVPGAGLADCQVCGYCNLLAHLPALPLARPVAFAATVWTLQIVNAKRLDGVERTPRHAHAQPRAPPFFS</sequence>
<gene>
    <name evidence="1" type="ORF">ABW99_13340</name>
</gene>
<keyword evidence="2" id="KW-1185">Reference proteome</keyword>
<evidence type="ECO:0008006" key="3">
    <source>
        <dbReference type="Google" id="ProtNLM"/>
    </source>
</evidence>
<dbReference type="Proteomes" id="UP000036700">
    <property type="component" value="Chromosome"/>
</dbReference>
<evidence type="ECO:0000313" key="1">
    <source>
        <dbReference type="EMBL" id="AKJ69045.2"/>
    </source>
</evidence>
<dbReference type="OrthoDB" id="8538365at2"/>
<dbReference type="InterPro" id="IPR021333">
    <property type="entry name" value="DUF2946"/>
</dbReference>
<protein>
    <recommendedName>
        <fullName evidence="3">DUF2946 domain-containing protein</fullName>
    </recommendedName>
</protein>
<dbReference type="RefSeq" id="WP_047214942.1">
    <property type="nucleotide sequence ID" value="NZ_CP014839.1"/>
</dbReference>
<dbReference type="Pfam" id="PF11162">
    <property type="entry name" value="DUF2946"/>
    <property type="match status" value="1"/>
</dbReference>